<accession>A0A4R6Q172</accession>
<evidence type="ECO:0000259" key="9">
    <source>
        <dbReference type="PROSITE" id="PS51012"/>
    </source>
</evidence>
<dbReference type="InterPro" id="IPR047817">
    <property type="entry name" value="ABC2_TM_bact-type"/>
</dbReference>
<evidence type="ECO:0000256" key="6">
    <source>
        <dbReference type="ARBA" id="ARBA00022989"/>
    </source>
</evidence>
<evidence type="ECO:0000256" key="7">
    <source>
        <dbReference type="ARBA" id="ARBA00023136"/>
    </source>
</evidence>
<comment type="subcellular location">
    <subcellularLocation>
        <location evidence="1">Cell membrane</location>
        <topology evidence="1">Multi-pass membrane protein</topology>
    </subcellularLocation>
</comment>
<evidence type="ECO:0000256" key="1">
    <source>
        <dbReference type="ARBA" id="ARBA00004651"/>
    </source>
</evidence>
<dbReference type="PRINTS" id="PR00173">
    <property type="entry name" value="EDTRNSPORT"/>
</dbReference>
<evidence type="ECO:0000256" key="2">
    <source>
        <dbReference type="ARBA" id="ARBA00007783"/>
    </source>
</evidence>
<evidence type="ECO:0000256" key="5">
    <source>
        <dbReference type="ARBA" id="ARBA00022692"/>
    </source>
</evidence>
<organism evidence="10 11">
    <name type="scientific">Aminicella lysinilytica</name>
    <dbReference type="NCBI Taxonomy" id="433323"/>
    <lineage>
        <taxon>Bacteria</taxon>
        <taxon>Bacillati</taxon>
        <taxon>Bacillota</taxon>
        <taxon>Clostridia</taxon>
        <taxon>Peptostreptococcales</taxon>
        <taxon>Anaerovoracaceae</taxon>
        <taxon>Aminicella</taxon>
    </lineage>
</organism>
<dbReference type="PANTHER" id="PTHR30294">
    <property type="entry name" value="MEMBRANE COMPONENT OF ABC TRANSPORTER YHHJ-RELATED"/>
    <property type="match status" value="1"/>
</dbReference>
<feature type="transmembrane region" description="Helical" evidence="8">
    <location>
        <begin position="290"/>
        <end position="311"/>
    </location>
</feature>
<name>A0A4R6Q172_9FIRM</name>
<evidence type="ECO:0000313" key="10">
    <source>
        <dbReference type="EMBL" id="TDP54366.1"/>
    </source>
</evidence>
<dbReference type="RefSeq" id="WP_166635394.1">
    <property type="nucleotide sequence ID" value="NZ_SNXO01000022.1"/>
</dbReference>
<dbReference type="AlphaFoldDB" id="A0A4R6Q172"/>
<feature type="transmembrane region" description="Helical" evidence="8">
    <location>
        <begin position="221"/>
        <end position="249"/>
    </location>
</feature>
<feature type="domain" description="ABC transmembrane type-2" evidence="9">
    <location>
        <begin position="141"/>
        <end position="365"/>
    </location>
</feature>
<dbReference type="GO" id="GO:0005886">
    <property type="term" value="C:plasma membrane"/>
    <property type="evidence" value="ECO:0007669"/>
    <property type="project" value="UniProtKB-SubCell"/>
</dbReference>
<protein>
    <submittedName>
        <fullName evidence="10">ABC-2 type transport system permease protein</fullName>
    </submittedName>
</protein>
<evidence type="ECO:0000256" key="3">
    <source>
        <dbReference type="ARBA" id="ARBA00022448"/>
    </source>
</evidence>
<sequence length="368" mass="40371">MRIKAIAGRIINQLRHDKRTMALVLLAPIIVLTLVYLVFDAANDAYTISVIKVPKAVIQEIKSNDDYDMTVQRDSKAEAIDAVRSQKAIAAVSVNSDCSKVKIYVDGSNASDAKKVRGVIEQSVGQVVKDDAKAAMEDVKDEMAANPMAPKVDLDYVEPDVTTDYIYGQEDGSFFDDYGAPLIGIIIFFFVFLIAGINFLNERKDGTLERILSTPTKRGEIISGYVLGFGSLAIMQTIIVSLFVVYVLGMIMHGNILLVLLVNLLTALCALTLGMLMSTLASSEFQMIQFIPVIILPQVFLCGLFKLTGIWDVLGHCVPLYYTTDALTDVMVRGCGIDDIWLDLIVIGGCALLFMAMNAAFLKRQRSV</sequence>
<keyword evidence="3" id="KW-0813">Transport</keyword>
<dbReference type="EMBL" id="SNXO01000022">
    <property type="protein sequence ID" value="TDP54366.1"/>
    <property type="molecule type" value="Genomic_DNA"/>
</dbReference>
<dbReference type="Pfam" id="PF12698">
    <property type="entry name" value="ABC2_membrane_3"/>
    <property type="match status" value="1"/>
</dbReference>
<feature type="transmembrane region" description="Helical" evidence="8">
    <location>
        <begin position="340"/>
        <end position="362"/>
    </location>
</feature>
<comment type="similarity">
    <text evidence="2">Belongs to the ABC-2 integral membrane protein family.</text>
</comment>
<gene>
    <name evidence="10" type="ORF">EV211_1223</name>
</gene>
<dbReference type="InterPro" id="IPR013525">
    <property type="entry name" value="ABC2_TM"/>
</dbReference>
<dbReference type="InterPro" id="IPR051449">
    <property type="entry name" value="ABC-2_transporter_component"/>
</dbReference>
<keyword evidence="11" id="KW-1185">Reference proteome</keyword>
<feature type="transmembrane region" description="Helical" evidence="8">
    <location>
        <begin position="178"/>
        <end position="200"/>
    </location>
</feature>
<proteinExistence type="inferred from homology"/>
<evidence type="ECO:0000256" key="4">
    <source>
        <dbReference type="ARBA" id="ARBA00022475"/>
    </source>
</evidence>
<evidence type="ECO:0000313" key="11">
    <source>
        <dbReference type="Proteomes" id="UP000295500"/>
    </source>
</evidence>
<keyword evidence="7 8" id="KW-0472">Membrane</keyword>
<feature type="transmembrane region" description="Helical" evidence="8">
    <location>
        <begin position="255"/>
        <end position="278"/>
    </location>
</feature>
<evidence type="ECO:0000256" key="8">
    <source>
        <dbReference type="SAM" id="Phobius"/>
    </source>
</evidence>
<keyword evidence="6 8" id="KW-1133">Transmembrane helix</keyword>
<dbReference type="Proteomes" id="UP000295500">
    <property type="component" value="Unassembled WGS sequence"/>
</dbReference>
<dbReference type="GO" id="GO:0140359">
    <property type="term" value="F:ABC-type transporter activity"/>
    <property type="evidence" value="ECO:0007669"/>
    <property type="project" value="InterPro"/>
</dbReference>
<keyword evidence="5 8" id="KW-0812">Transmembrane</keyword>
<keyword evidence="4" id="KW-1003">Cell membrane</keyword>
<comment type="caution">
    <text evidence="10">The sequence shown here is derived from an EMBL/GenBank/DDBJ whole genome shotgun (WGS) entry which is preliminary data.</text>
</comment>
<dbReference type="PANTHER" id="PTHR30294:SF38">
    <property type="entry name" value="TRANSPORT PERMEASE PROTEIN"/>
    <property type="match status" value="1"/>
</dbReference>
<feature type="transmembrane region" description="Helical" evidence="8">
    <location>
        <begin position="21"/>
        <end position="39"/>
    </location>
</feature>
<reference evidence="10 11" key="1">
    <citation type="submission" date="2019-03" db="EMBL/GenBank/DDBJ databases">
        <title>Genomic Encyclopedia of Type Strains, Phase IV (KMG-IV): sequencing the most valuable type-strain genomes for metagenomic binning, comparative biology and taxonomic classification.</title>
        <authorList>
            <person name="Goeker M."/>
        </authorList>
    </citation>
    <scope>NUCLEOTIDE SEQUENCE [LARGE SCALE GENOMIC DNA]</scope>
    <source>
        <strain evidence="10 11">DSM 28287</strain>
    </source>
</reference>
<dbReference type="PROSITE" id="PS51012">
    <property type="entry name" value="ABC_TM2"/>
    <property type="match status" value="1"/>
</dbReference>